<evidence type="ECO:0000313" key="3">
    <source>
        <dbReference type="Proteomes" id="UP000829196"/>
    </source>
</evidence>
<accession>A0A8T3BBZ4</accession>
<dbReference type="AlphaFoldDB" id="A0A8T3BBZ4"/>
<organism evidence="2 3">
    <name type="scientific">Dendrobium nobile</name>
    <name type="common">Orchid</name>
    <dbReference type="NCBI Taxonomy" id="94219"/>
    <lineage>
        <taxon>Eukaryota</taxon>
        <taxon>Viridiplantae</taxon>
        <taxon>Streptophyta</taxon>
        <taxon>Embryophyta</taxon>
        <taxon>Tracheophyta</taxon>
        <taxon>Spermatophyta</taxon>
        <taxon>Magnoliopsida</taxon>
        <taxon>Liliopsida</taxon>
        <taxon>Asparagales</taxon>
        <taxon>Orchidaceae</taxon>
        <taxon>Epidendroideae</taxon>
        <taxon>Malaxideae</taxon>
        <taxon>Dendrobiinae</taxon>
        <taxon>Dendrobium</taxon>
    </lineage>
</organism>
<dbReference type="EMBL" id="JAGYWB010000011">
    <property type="protein sequence ID" value="KAI0505016.1"/>
    <property type="molecule type" value="Genomic_DNA"/>
</dbReference>
<sequence>MSRSHDFSRKSCYSTLFGAESIASPHIRLKICDLTSIMLRLHAYKMKRNGDLSAHSLSTFHARLLLPYDPSTRSISSRLQVARSTPILPLIPRPEPAELHQPDPSPSIPSPARADPKR</sequence>
<evidence type="ECO:0000256" key="1">
    <source>
        <dbReference type="SAM" id="MobiDB-lite"/>
    </source>
</evidence>
<evidence type="ECO:0000313" key="2">
    <source>
        <dbReference type="EMBL" id="KAI0505016.1"/>
    </source>
</evidence>
<feature type="region of interest" description="Disordered" evidence="1">
    <location>
        <begin position="86"/>
        <end position="118"/>
    </location>
</feature>
<protein>
    <submittedName>
        <fullName evidence="2">Uncharacterized protein</fullName>
    </submittedName>
</protein>
<reference evidence="2" key="1">
    <citation type="journal article" date="2022" name="Front. Genet.">
        <title>Chromosome-Scale Assembly of the Dendrobium nobile Genome Provides Insights Into the Molecular Mechanism of the Biosynthesis of the Medicinal Active Ingredient of Dendrobium.</title>
        <authorList>
            <person name="Xu Q."/>
            <person name="Niu S.-C."/>
            <person name="Li K.-L."/>
            <person name="Zheng P.-J."/>
            <person name="Zhang X.-J."/>
            <person name="Jia Y."/>
            <person name="Liu Y."/>
            <person name="Niu Y.-X."/>
            <person name="Yu L.-H."/>
            <person name="Chen D.-F."/>
            <person name="Zhang G.-Q."/>
        </authorList>
    </citation>
    <scope>NUCLEOTIDE SEQUENCE</scope>
    <source>
        <tissue evidence="2">Leaf</tissue>
    </source>
</reference>
<dbReference type="Proteomes" id="UP000829196">
    <property type="component" value="Unassembled WGS sequence"/>
</dbReference>
<proteinExistence type="predicted"/>
<comment type="caution">
    <text evidence="2">The sequence shown here is derived from an EMBL/GenBank/DDBJ whole genome shotgun (WGS) entry which is preliminary data.</text>
</comment>
<name>A0A8T3BBZ4_DENNO</name>
<gene>
    <name evidence="2" type="ORF">KFK09_015973</name>
</gene>
<keyword evidence="3" id="KW-1185">Reference proteome</keyword>